<accession>A0ABD1Q2Y4</accession>
<keyword evidence="1" id="KW-0812">Transmembrane</keyword>
<keyword evidence="1" id="KW-1133">Transmembrane helix</keyword>
<dbReference type="Proteomes" id="UP001604277">
    <property type="component" value="Unassembled WGS sequence"/>
</dbReference>
<evidence type="ECO:0000313" key="3">
    <source>
        <dbReference type="Proteomes" id="UP001604277"/>
    </source>
</evidence>
<sequence>MAEENGDREFSLMKAFGLFLIYIVGCGILLCLAIYTCKEPIEHRSFYSSDERDDFHELAFILFTMFAFVLLSPICIFIIECRSKKKNHSCQVFPEVEADELRE</sequence>
<keyword evidence="1" id="KW-0472">Membrane</keyword>
<protein>
    <submittedName>
        <fullName evidence="2">Uncharacterized protein</fullName>
    </submittedName>
</protein>
<evidence type="ECO:0000256" key="1">
    <source>
        <dbReference type="SAM" id="Phobius"/>
    </source>
</evidence>
<comment type="caution">
    <text evidence="2">The sequence shown here is derived from an EMBL/GenBank/DDBJ whole genome shotgun (WGS) entry which is preliminary data.</text>
</comment>
<evidence type="ECO:0000313" key="2">
    <source>
        <dbReference type="EMBL" id="KAL2469121.1"/>
    </source>
</evidence>
<dbReference type="AlphaFoldDB" id="A0ABD1Q2Y4"/>
<name>A0ABD1Q2Y4_9LAMI</name>
<gene>
    <name evidence="2" type="ORF">Fot_50697</name>
</gene>
<proteinExistence type="predicted"/>
<keyword evidence="3" id="KW-1185">Reference proteome</keyword>
<feature type="transmembrane region" description="Helical" evidence="1">
    <location>
        <begin position="12"/>
        <end position="35"/>
    </location>
</feature>
<dbReference type="EMBL" id="JBFOLJ010000016">
    <property type="protein sequence ID" value="KAL2469121.1"/>
    <property type="molecule type" value="Genomic_DNA"/>
</dbReference>
<feature type="transmembrane region" description="Helical" evidence="1">
    <location>
        <begin position="55"/>
        <end position="79"/>
    </location>
</feature>
<organism evidence="2 3">
    <name type="scientific">Forsythia ovata</name>
    <dbReference type="NCBI Taxonomy" id="205694"/>
    <lineage>
        <taxon>Eukaryota</taxon>
        <taxon>Viridiplantae</taxon>
        <taxon>Streptophyta</taxon>
        <taxon>Embryophyta</taxon>
        <taxon>Tracheophyta</taxon>
        <taxon>Spermatophyta</taxon>
        <taxon>Magnoliopsida</taxon>
        <taxon>eudicotyledons</taxon>
        <taxon>Gunneridae</taxon>
        <taxon>Pentapetalae</taxon>
        <taxon>asterids</taxon>
        <taxon>lamiids</taxon>
        <taxon>Lamiales</taxon>
        <taxon>Oleaceae</taxon>
        <taxon>Forsythieae</taxon>
        <taxon>Forsythia</taxon>
    </lineage>
</organism>
<reference evidence="3" key="1">
    <citation type="submission" date="2024-07" db="EMBL/GenBank/DDBJ databases">
        <title>Two chromosome-level genome assemblies of Korean endemic species Abeliophyllum distichum and Forsythia ovata (Oleaceae).</title>
        <authorList>
            <person name="Jang H."/>
        </authorList>
    </citation>
    <scope>NUCLEOTIDE SEQUENCE [LARGE SCALE GENOMIC DNA]</scope>
</reference>